<evidence type="ECO:0000256" key="9">
    <source>
        <dbReference type="SAM" id="MobiDB-lite"/>
    </source>
</evidence>
<dbReference type="SUPFAM" id="SSF52949">
    <property type="entry name" value="Macro domain-like"/>
    <property type="match status" value="1"/>
</dbReference>
<dbReference type="Gene3D" id="3.40.220.10">
    <property type="entry name" value="Leucine Aminopeptidase, subunit E, domain 1"/>
    <property type="match status" value="1"/>
</dbReference>
<feature type="binding site" evidence="8">
    <location>
        <position position="298"/>
    </location>
    <ligand>
        <name>Mn(2+)</name>
        <dbReference type="ChEBI" id="CHEBI:29035"/>
        <label>1</label>
    </ligand>
</feature>
<evidence type="ECO:0000256" key="3">
    <source>
        <dbReference type="ARBA" id="ARBA00009528"/>
    </source>
</evidence>
<feature type="domain" description="Cytosol aminopeptidase" evidence="10">
    <location>
        <begin position="374"/>
        <end position="381"/>
    </location>
</feature>
<dbReference type="EMBL" id="JBBMFV010000004">
    <property type="protein sequence ID" value="MEO3941161.1"/>
    <property type="molecule type" value="Genomic_DNA"/>
</dbReference>
<dbReference type="Gene3D" id="3.40.630.10">
    <property type="entry name" value="Zn peptidases"/>
    <property type="match status" value="1"/>
</dbReference>
<reference evidence="11 12" key="1">
    <citation type="journal article" date="2024" name="Appl. Microbiol. Biotechnol.">
        <title>Biosynthetic gene clusters with biotechnological applications in novel Antarctic isolates from Actinomycetota.</title>
        <authorList>
            <person name="Bruna P."/>
            <person name="Nunez-Montero K."/>
            <person name="Contreras M.J."/>
            <person name="Leal K."/>
            <person name="Garcia M."/>
            <person name="Abanto M."/>
            <person name="Barrientos L."/>
        </authorList>
    </citation>
    <scope>NUCLEOTIDE SEQUENCE [LARGE SCALE GENOMIC DNA]</scope>
    <source>
        <strain evidence="11 12">Se16.17</strain>
    </source>
</reference>
<feature type="compositionally biased region" description="Gly residues" evidence="9">
    <location>
        <begin position="125"/>
        <end position="145"/>
    </location>
</feature>
<sequence length="527" mass="54455">MNHEPYKLIPEDFTVLPSLGGTEPELHFVDGFGPLDAIGVLVPSEGDVPESIGLHRETLEKAGFDGTPGTTLQLANASGTLVVAVGGGKPGSLDADGWRKAAAALVRATQKHSRIGFELPAGSGQADGSGGADGSGQAEGSGGAGTASFDAGRLGQVLAEGVLLARYNYDTLKSKGKGTPLAEVQFLAPGLDVEAASRGLETGRVKVRATTVARDLCNAPPSHLTAVGLASAAKELGKRFGFGVEEFDKQQLIDLRCGGLLGVNAGSAQEPRMIKLTYQPDGSATGHLGLVGKGIMYDSGGVSLKPSDPMHLLMKMDMGGAAAVLAVFTALRDLGCKAAVTGFLMCTDNMPSGSAYKLGDVLTTRSGLTIEVKNTDAEGRLVMCDALTLAVEDGVDGIVDIATLTGAALMSLGQLTAPVFGNNQRLVDLVLESGGRADEQLWQLPLERAYRPQLDSDVADISNLGGPYAGSTTAALFLAEFVGETPWAHIDIAGTMQSDKDDAWRRKGATGFGARLLIDLALDYSAS</sequence>
<keyword evidence="6 8" id="KW-0378">Hydrolase</keyword>
<accession>A0ABV0GRP1</accession>
<feature type="binding site" evidence="8">
    <location>
        <position position="376"/>
    </location>
    <ligand>
        <name>Mn(2+)</name>
        <dbReference type="ChEBI" id="CHEBI:29035"/>
        <label>1</label>
    </ligand>
</feature>
<dbReference type="PROSITE" id="PS00631">
    <property type="entry name" value="CYTOSOL_AP"/>
    <property type="match status" value="1"/>
</dbReference>
<evidence type="ECO:0000313" key="11">
    <source>
        <dbReference type="EMBL" id="MEO3941161.1"/>
    </source>
</evidence>
<proteinExistence type="inferred from homology"/>
<dbReference type="PANTHER" id="PTHR11963">
    <property type="entry name" value="LEUCINE AMINOPEPTIDASE-RELATED"/>
    <property type="match status" value="1"/>
</dbReference>
<dbReference type="InterPro" id="IPR023042">
    <property type="entry name" value="Peptidase_M17_leu_NH2_pept"/>
</dbReference>
<dbReference type="EC" id="3.4.11.10" evidence="8"/>
<dbReference type="Pfam" id="PF02789">
    <property type="entry name" value="Peptidase_M17_N"/>
    <property type="match status" value="1"/>
</dbReference>
<feature type="region of interest" description="Disordered" evidence="9">
    <location>
        <begin position="118"/>
        <end position="145"/>
    </location>
</feature>
<feature type="binding site" evidence="8">
    <location>
        <position position="293"/>
    </location>
    <ligand>
        <name>Mn(2+)</name>
        <dbReference type="ChEBI" id="CHEBI:29035"/>
        <label>2</label>
    </ligand>
</feature>
<keyword evidence="8" id="KW-0963">Cytoplasm</keyword>
<name>A0ABV0GRP1_PAENI</name>
<comment type="catalytic activity">
    <reaction evidence="1 8">
        <text>Release of an N-terminal amino acid, Xaa-|-Yaa-, in which Xaa is preferably Leu, but may be other amino acids including Pro although not Arg or Lys, and Yaa may be Pro. Amino acid amides and methyl esters are also readily hydrolyzed, but rates on arylamides are exceedingly low.</text>
        <dbReference type="EC" id="3.4.11.1"/>
    </reaction>
</comment>
<keyword evidence="8" id="KW-0464">Manganese</keyword>
<comment type="function">
    <text evidence="7 8">Presumably involved in the processing and regular turnover of intracellular proteins. Catalyzes the removal of unsubstituted N-terminal amino acids from various peptides.</text>
</comment>
<keyword evidence="5 8" id="KW-0645">Protease</keyword>
<dbReference type="SUPFAM" id="SSF53187">
    <property type="entry name" value="Zn-dependent exopeptidases"/>
    <property type="match status" value="1"/>
</dbReference>
<dbReference type="InterPro" id="IPR043472">
    <property type="entry name" value="Macro_dom-like"/>
</dbReference>
<feature type="binding site" evidence="8">
    <location>
        <position position="378"/>
    </location>
    <ligand>
        <name>Mn(2+)</name>
        <dbReference type="ChEBI" id="CHEBI:29035"/>
        <label>2</label>
    </ligand>
</feature>
<feature type="binding site" evidence="8">
    <location>
        <position position="317"/>
    </location>
    <ligand>
        <name>Mn(2+)</name>
        <dbReference type="ChEBI" id="CHEBI:29035"/>
        <label>2</label>
    </ligand>
</feature>
<keyword evidence="8" id="KW-0479">Metal-binding</keyword>
<dbReference type="Proteomes" id="UP001448614">
    <property type="component" value="Unassembled WGS sequence"/>
</dbReference>
<organism evidence="11 12">
    <name type="scientific">Paenarthrobacter nicotinovorans</name>
    <name type="common">Arthrobacter nicotinovorans</name>
    <dbReference type="NCBI Taxonomy" id="29320"/>
    <lineage>
        <taxon>Bacteria</taxon>
        <taxon>Bacillati</taxon>
        <taxon>Actinomycetota</taxon>
        <taxon>Actinomycetes</taxon>
        <taxon>Micrococcales</taxon>
        <taxon>Micrococcaceae</taxon>
        <taxon>Paenarthrobacter</taxon>
    </lineage>
</organism>
<keyword evidence="12" id="KW-1185">Reference proteome</keyword>
<dbReference type="EC" id="3.4.11.1" evidence="8"/>
<protein>
    <recommendedName>
        <fullName evidence="8">Probable cytosol aminopeptidase</fullName>
        <ecNumber evidence="8">3.4.11.1</ecNumber>
    </recommendedName>
    <alternativeName>
        <fullName evidence="8">Leucine aminopeptidase</fullName>
        <shortName evidence="8">LAP</shortName>
        <ecNumber evidence="8">3.4.11.10</ecNumber>
    </alternativeName>
    <alternativeName>
        <fullName evidence="8">Leucyl aminopeptidase</fullName>
    </alternativeName>
</protein>
<evidence type="ECO:0000256" key="2">
    <source>
        <dbReference type="ARBA" id="ARBA00000967"/>
    </source>
</evidence>
<dbReference type="HAMAP" id="MF_00181">
    <property type="entry name" value="Cytosol_peptidase_M17"/>
    <property type="match status" value="1"/>
</dbReference>
<feature type="binding site" evidence="8">
    <location>
        <position position="298"/>
    </location>
    <ligand>
        <name>Mn(2+)</name>
        <dbReference type="ChEBI" id="CHEBI:29035"/>
        <label>2</label>
    </ligand>
</feature>
<keyword evidence="4 8" id="KW-0031">Aminopeptidase</keyword>
<dbReference type="PRINTS" id="PR00481">
    <property type="entry name" value="LAMNOPPTDASE"/>
</dbReference>
<feature type="active site" evidence="8">
    <location>
        <position position="380"/>
    </location>
</feature>
<dbReference type="CDD" id="cd00433">
    <property type="entry name" value="Peptidase_M17"/>
    <property type="match status" value="1"/>
</dbReference>
<dbReference type="PANTHER" id="PTHR11963:SF23">
    <property type="entry name" value="CYTOSOL AMINOPEPTIDASE"/>
    <property type="match status" value="1"/>
</dbReference>
<evidence type="ECO:0000256" key="5">
    <source>
        <dbReference type="ARBA" id="ARBA00022670"/>
    </source>
</evidence>
<gene>
    <name evidence="8" type="primary">pepA</name>
    <name evidence="11" type="ORF">V3C41_08790</name>
</gene>
<feature type="active site" evidence="8">
    <location>
        <position position="305"/>
    </location>
</feature>
<evidence type="ECO:0000256" key="8">
    <source>
        <dbReference type="HAMAP-Rule" id="MF_00181"/>
    </source>
</evidence>
<evidence type="ECO:0000256" key="7">
    <source>
        <dbReference type="ARBA" id="ARBA00049972"/>
    </source>
</evidence>
<comment type="caution">
    <text evidence="11">The sequence shown here is derived from an EMBL/GenBank/DDBJ whole genome shotgun (WGS) entry which is preliminary data.</text>
</comment>
<comment type="catalytic activity">
    <reaction evidence="2 8">
        <text>Release of an N-terminal amino acid, preferentially leucine, but not glutamic or aspartic acids.</text>
        <dbReference type="EC" id="3.4.11.10"/>
    </reaction>
</comment>
<dbReference type="Pfam" id="PF00883">
    <property type="entry name" value="Peptidase_M17"/>
    <property type="match status" value="1"/>
</dbReference>
<evidence type="ECO:0000256" key="1">
    <source>
        <dbReference type="ARBA" id="ARBA00000135"/>
    </source>
</evidence>
<evidence type="ECO:0000256" key="6">
    <source>
        <dbReference type="ARBA" id="ARBA00022801"/>
    </source>
</evidence>
<comment type="cofactor">
    <cofactor evidence="8">
        <name>Mn(2+)</name>
        <dbReference type="ChEBI" id="CHEBI:29035"/>
    </cofactor>
    <text evidence="8">Binds 2 manganese ions per subunit.</text>
</comment>
<evidence type="ECO:0000256" key="4">
    <source>
        <dbReference type="ARBA" id="ARBA00022438"/>
    </source>
</evidence>
<dbReference type="InterPro" id="IPR000819">
    <property type="entry name" value="Peptidase_M17_C"/>
</dbReference>
<evidence type="ECO:0000313" key="12">
    <source>
        <dbReference type="Proteomes" id="UP001448614"/>
    </source>
</evidence>
<feature type="binding site" evidence="8">
    <location>
        <position position="378"/>
    </location>
    <ligand>
        <name>Mn(2+)</name>
        <dbReference type="ChEBI" id="CHEBI:29035"/>
        <label>1</label>
    </ligand>
</feature>
<comment type="similarity">
    <text evidence="3 8">Belongs to the peptidase M17 family.</text>
</comment>
<evidence type="ECO:0000259" key="10">
    <source>
        <dbReference type="PROSITE" id="PS00631"/>
    </source>
</evidence>
<dbReference type="InterPro" id="IPR011356">
    <property type="entry name" value="Leucine_aapep/pepB"/>
</dbReference>
<dbReference type="InterPro" id="IPR008283">
    <property type="entry name" value="Peptidase_M17_N"/>
</dbReference>
<comment type="subcellular location">
    <subcellularLocation>
        <location evidence="8">Cytoplasm</location>
    </subcellularLocation>
</comment>
<dbReference type="GO" id="GO:0004177">
    <property type="term" value="F:aminopeptidase activity"/>
    <property type="evidence" value="ECO:0007669"/>
    <property type="project" value="UniProtKB-KW"/>
</dbReference>
<dbReference type="RefSeq" id="WP_347782357.1">
    <property type="nucleotide sequence ID" value="NZ_JBBMFV010000004.1"/>
</dbReference>